<dbReference type="CDD" id="cd04365">
    <property type="entry name" value="IlGF_relaxin_like"/>
    <property type="match status" value="1"/>
</dbReference>
<dbReference type="Proteomes" id="UP000092460">
    <property type="component" value="Unassembled WGS sequence"/>
</dbReference>
<dbReference type="STRING" id="67801.A0A1B0BQ98"/>
<dbReference type="GO" id="GO:0005576">
    <property type="term" value="C:extracellular region"/>
    <property type="evidence" value="ECO:0007669"/>
    <property type="project" value="UniProtKB-ARBA"/>
</dbReference>
<protein>
    <recommendedName>
        <fullName evidence="5">Insulin-like domain-containing protein</fullName>
    </recommendedName>
</protein>
<proteinExistence type="predicted"/>
<dbReference type="EMBL" id="JXJN01018504">
    <property type="status" value="NOT_ANNOTATED_CDS"/>
    <property type="molecule type" value="Genomic_DNA"/>
</dbReference>
<evidence type="ECO:0008006" key="5">
    <source>
        <dbReference type="Google" id="ProtNLM"/>
    </source>
</evidence>
<dbReference type="InterPro" id="IPR036438">
    <property type="entry name" value="Insulin-like_sf"/>
</dbReference>
<evidence type="ECO:0000256" key="2">
    <source>
        <dbReference type="ARBA" id="ARBA00022729"/>
    </source>
</evidence>
<name>A0A1B0BQ98_9MUSC</name>
<dbReference type="VEuPathDB" id="VectorBase:GPPI037225"/>
<dbReference type="EnsemblMetazoa" id="GPPI037225-RA">
    <property type="protein sequence ID" value="GPPI037225-PA"/>
    <property type="gene ID" value="GPPI037225"/>
</dbReference>
<keyword evidence="1" id="KW-0165">Cleavage on pair of basic residues</keyword>
<keyword evidence="4" id="KW-1185">Reference proteome</keyword>
<accession>A0A1B0BQ98</accession>
<evidence type="ECO:0000256" key="1">
    <source>
        <dbReference type="ARBA" id="ARBA00022685"/>
    </source>
</evidence>
<reference evidence="3" key="2">
    <citation type="submission" date="2020-05" db="UniProtKB">
        <authorList>
            <consortium name="EnsemblMetazoa"/>
        </authorList>
    </citation>
    <scope>IDENTIFICATION</scope>
    <source>
        <strain evidence="3">IAEA</strain>
    </source>
</reference>
<reference evidence="4" key="1">
    <citation type="submission" date="2015-01" db="EMBL/GenBank/DDBJ databases">
        <authorList>
            <person name="Aksoy S."/>
            <person name="Warren W."/>
            <person name="Wilson R.K."/>
        </authorList>
    </citation>
    <scope>NUCLEOTIDE SEQUENCE [LARGE SCALE GENOMIC DNA]</scope>
    <source>
        <strain evidence="4">IAEA</strain>
    </source>
</reference>
<dbReference type="AlphaFoldDB" id="A0A1B0BQ98"/>
<dbReference type="Gene3D" id="1.10.100.10">
    <property type="entry name" value="Insulin-like"/>
    <property type="match status" value="1"/>
</dbReference>
<dbReference type="SUPFAM" id="SSF56994">
    <property type="entry name" value="Insulin-like"/>
    <property type="match status" value="1"/>
</dbReference>
<keyword evidence="2" id="KW-0732">Signal</keyword>
<evidence type="ECO:0000313" key="3">
    <source>
        <dbReference type="EnsemblMetazoa" id="GPPI037225-PA"/>
    </source>
</evidence>
<evidence type="ECO:0000313" key="4">
    <source>
        <dbReference type="Proteomes" id="UP000092460"/>
    </source>
</evidence>
<organism evidence="3 4">
    <name type="scientific">Glossina palpalis gambiensis</name>
    <dbReference type="NCBI Taxonomy" id="67801"/>
    <lineage>
        <taxon>Eukaryota</taxon>
        <taxon>Metazoa</taxon>
        <taxon>Ecdysozoa</taxon>
        <taxon>Arthropoda</taxon>
        <taxon>Hexapoda</taxon>
        <taxon>Insecta</taxon>
        <taxon>Pterygota</taxon>
        <taxon>Neoptera</taxon>
        <taxon>Endopterygota</taxon>
        <taxon>Diptera</taxon>
        <taxon>Brachycera</taxon>
        <taxon>Muscomorpha</taxon>
        <taxon>Hippoboscoidea</taxon>
        <taxon>Glossinidae</taxon>
        <taxon>Glossina</taxon>
    </lineage>
</organism>
<sequence>MCIFYKQYFCGFLFMILGLITTKALVKSIHTEEGLELLFKQRTSKKKKKFSSQSDWENVWHHETHSRCRDKLVRQLYWACEKDIYRLTRRNHKRTDESVQKRNKCKEVNVFLRTRRSNIPSITNECCTKVGCTWEEYAEYCPSNKRRNHY</sequence>